<dbReference type="Proteomes" id="UP000198589">
    <property type="component" value="Unassembled WGS sequence"/>
</dbReference>
<organism evidence="1 2">
    <name type="scientific">Blastococcus tunisiensis</name>
    <dbReference type="NCBI Taxonomy" id="1798228"/>
    <lineage>
        <taxon>Bacteria</taxon>
        <taxon>Bacillati</taxon>
        <taxon>Actinomycetota</taxon>
        <taxon>Actinomycetes</taxon>
        <taxon>Geodermatophilales</taxon>
        <taxon>Geodermatophilaceae</taxon>
        <taxon>Blastococcus</taxon>
    </lineage>
</organism>
<evidence type="ECO:0008006" key="3">
    <source>
        <dbReference type="Google" id="ProtNLM"/>
    </source>
</evidence>
<dbReference type="CDD" id="cd05403">
    <property type="entry name" value="NT_KNTase_like"/>
    <property type="match status" value="1"/>
</dbReference>
<evidence type="ECO:0000313" key="1">
    <source>
        <dbReference type="EMBL" id="SFF61721.1"/>
    </source>
</evidence>
<sequence length="222" mass="24500">MRLQRGTPVAGVDPETARNIARACHDHWSSTPAIADKVHVPAEELAVMLDQLADAAYLQRRDGGDGGRVEWNTTITGGALTMASFLKPISRTRAEKLLAGVLERAADYNADDGKLYVITEIAVFGSYLRPDAVELGDLDLAVKFTGRRPDANEPDTVFAYADASGRNFPTLFATIAWPQTEMLQLLRNRSGYINVHTEDITRFTDDWRAVYRYPATESSPAQ</sequence>
<evidence type="ECO:0000313" key="2">
    <source>
        <dbReference type="Proteomes" id="UP000198589"/>
    </source>
</evidence>
<dbReference type="EMBL" id="FOND01000019">
    <property type="protein sequence ID" value="SFF61721.1"/>
    <property type="molecule type" value="Genomic_DNA"/>
</dbReference>
<gene>
    <name evidence="1" type="ORF">SAMN05216574_11961</name>
</gene>
<name>A0A1I2K9A9_9ACTN</name>
<reference evidence="2" key="1">
    <citation type="submission" date="2016-10" db="EMBL/GenBank/DDBJ databases">
        <authorList>
            <person name="Varghese N."/>
            <person name="Submissions S."/>
        </authorList>
    </citation>
    <scope>NUCLEOTIDE SEQUENCE [LARGE SCALE GENOMIC DNA]</scope>
    <source>
        <strain evidence="2">DSM 46838</strain>
    </source>
</reference>
<dbReference type="AlphaFoldDB" id="A0A1I2K9A9"/>
<dbReference type="SUPFAM" id="SSF81301">
    <property type="entry name" value="Nucleotidyltransferase"/>
    <property type="match status" value="1"/>
</dbReference>
<dbReference type="InterPro" id="IPR043519">
    <property type="entry name" value="NT_sf"/>
</dbReference>
<dbReference type="RefSeq" id="WP_217640813.1">
    <property type="nucleotide sequence ID" value="NZ_FOND01000019.1"/>
</dbReference>
<keyword evidence="2" id="KW-1185">Reference proteome</keyword>
<protein>
    <recommendedName>
        <fullName evidence="3">Nucleotidyltransferase domain-containing protein</fullName>
    </recommendedName>
</protein>
<proteinExistence type="predicted"/>
<accession>A0A1I2K9A9</accession>